<proteinExistence type="predicted"/>
<gene>
    <name evidence="2" type="primary">LOC105036245</name>
</gene>
<dbReference type="OrthoDB" id="765255at2759"/>
<dbReference type="PANTHER" id="PTHR31549">
    <property type="entry name" value="PROTEIN, PUTATIVE (DUF247)-RELATED-RELATED"/>
    <property type="match status" value="1"/>
</dbReference>
<dbReference type="InParanoid" id="A0A6J0PCI8"/>
<evidence type="ECO:0000313" key="2">
    <source>
        <dbReference type="RefSeq" id="XP_019703139.1"/>
    </source>
</evidence>
<dbReference type="Pfam" id="PF03140">
    <property type="entry name" value="DUF247"/>
    <property type="match status" value="1"/>
</dbReference>
<dbReference type="RefSeq" id="XP_019703139.1">
    <property type="nucleotide sequence ID" value="XM_019847580.1"/>
</dbReference>
<evidence type="ECO:0000313" key="1">
    <source>
        <dbReference type="Proteomes" id="UP000504607"/>
    </source>
</evidence>
<organism evidence="1 2">
    <name type="scientific">Elaeis guineensis var. tenera</name>
    <name type="common">Oil palm</name>
    <dbReference type="NCBI Taxonomy" id="51953"/>
    <lineage>
        <taxon>Eukaryota</taxon>
        <taxon>Viridiplantae</taxon>
        <taxon>Streptophyta</taxon>
        <taxon>Embryophyta</taxon>
        <taxon>Tracheophyta</taxon>
        <taxon>Spermatophyta</taxon>
        <taxon>Magnoliopsida</taxon>
        <taxon>Liliopsida</taxon>
        <taxon>Arecaceae</taxon>
        <taxon>Arecoideae</taxon>
        <taxon>Cocoseae</taxon>
        <taxon>Elaeidinae</taxon>
        <taxon>Elaeis</taxon>
    </lineage>
</organism>
<protein>
    <submittedName>
        <fullName evidence="2">Uncharacterized protein LOC105036245</fullName>
    </submittedName>
</protein>
<dbReference type="AlphaFoldDB" id="A0A6J0PCI8"/>
<dbReference type="GeneID" id="105036245"/>
<dbReference type="PANTHER" id="PTHR31549:SF80">
    <property type="entry name" value="OS12G0481000 PROTEIN"/>
    <property type="match status" value="1"/>
</dbReference>
<dbReference type="Proteomes" id="UP000504607">
    <property type="component" value="Unplaced"/>
</dbReference>
<sequence>MASKPLDHFIKAMRPIEKQLQDSYHNLDKKWKDPKHPGQFFMLMILDGCFMLEVMRMRDENYRKKRYATHDPVFSSYGVNHRLPYIKRDMLVMENQLPLLVLKKLLEVEGLQSDMDDVSINEMILQFFGVKAKTTGLGLHPLDVYRKSLLHGTPPWLPLPPIPSQSFEVLRSAVELRESGVKFRKSNSTSLADIDFKDGVLSLPPIEVDDNTDSMLLNIMAFGHLHVGTGS</sequence>
<accession>A0A6J0PCI8</accession>
<dbReference type="InterPro" id="IPR004158">
    <property type="entry name" value="DUF247_pln"/>
</dbReference>
<keyword evidence="1" id="KW-1185">Reference proteome</keyword>
<dbReference type="KEGG" id="egu:105036245"/>
<name>A0A6J0PCI8_ELAGV</name>
<reference evidence="2" key="1">
    <citation type="submission" date="2025-08" db="UniProtKB">
        <authorList>
            <consortium name="RefSeq"/>
        </authorList>
    </citation>
    <scope>IDENTIFICATION</scope>
</reference>